<evidence type="ECO:0000256" key="1">
    <source>
        <dbReference type="ARBA" id="ARBA00022598"/>
    </source>
</evidence>
<dbReference type="InterPro" id="IPR042099">
    <property type="entry name" value="ANL_N_sf"/>
</dbReference>
<keyword evidence="3" id="KW-0443">Lipid metabolism</keyword>
<dbReference type="Pfam" id="PF23562">
    <property type="entry name" value="AMP-binding_C_3"/>
    <property type="match status" value="1"/>
</dbReference>
<evidence type="ECO:0000256" key="3">
    <source>
        <dbReference type="ARBA" id="ARBA00023098"/>
    </source>
</evidence>
<protein>
    <submittedName>
        <fullName evidence="4">Uncharacterized protein</fullName>
    </submittedName>
</protein>
<dbReference type="PANTHER" id="PTHR43272">
    <property type="entry name" value="LONG-CHAIN-FATTY-ACID--COA LIGASE"/>
    <property type="match status" value="1"/>
</dbReference>
<dbReference type="EMBL" id="BFAA01002143">
    <property type="protein sequence ID" value="GCB72622.1"/>
    <property type="molecule type" value="Genomic_DNA"/>
</dbReference>
<evidence type="ECO:0000313" key="5">
    <source>
        <dbReference type="Proteomes" id="UP000288216"/>
    </source>
</evidence>
<dbReference type="Gene3D" id="3.40.50.12780">
    <property type="entry name" value="N-terminal domain of ligase-like"/>
    <property type="match status" value="1"/>
</dbReference>
<evidence type="ECO:0000256" key="2">
    <source>
        <dbReference type="ARBA" id="ARBA00022832"/>
    </source>
</evidence>
<accession>A0A401PHL5</accession>
<dbReference type="STRING" id="75743.A0A401PHL5"/>
<dbReference type="OMA" id="CANIVQW"/>
<name>A0A401PHL5_SCYTO</name>
<reference evidence="4 5" key="1">
    <citation type="journal article" date="2018" name="Nat. Ecol. Evol.">
        <title>Shark genomes provide insights into elasmobranch evolution and the origin of vertebrates.</title>
        <authorList>
            <person name="Hara Y"/>
            <person name="Yamaguchi K"/>
            <person name="Onimaru K"/>
            <person name="Kadota M"/>
            <person name="Koyanagi M"/>
            <person name="Keeley SD"/>
            <person name="Tatsumi K"/>
            <person name="Tanaka K"/>
            <person name="Motone F"/>
            <person name="Kageyama Y"/>
            <person name="Nozu R"/>
            <person name="Adachi N"/>
            <person name="Nishimura O"/>
            <person name="Nakagawa R"/>
            <person name="Tanegashima C"/>
            <person name="Kiyatake I"/>
            <person name="Matsumoto R"/>
            <person name="Murakumo K"/>
            <person name="Nishida K"/>
            <person name="Terakita A"/>
            <person name="Kuratani S"/>
            <person name="Sato K"/>
            <person name="Hyodo S Kuraku.S."/>
        </authorList>
    </citation>
    <scope>NUCLEOTIDE SEQUENCE [LARGE SCALE GENOMIC DNA]</scope>
</reference>
<dbReference type="OrthoDB" id="3633556at2759"/>
<sequence>MSESTGPHTVSQKDFFRMTSCGKTMDGCKTKIDKPDELGSGEICFWGRNIFMGYLNMGEQTREAIDKAGWLHSGDLGKFDEDDFLYITGRIKELIITAGGENIAPVPIEDSVKSKLPIISNAMLIGDKRKFLSVLLTLKCYMDDETGAPLDALAPTSVVFCHKNECPATFVSEVLRKHDPAFYKAIQDGIDAVNSKATSNAQKIQKWVILEKDFSIIGGELGPTMKLRRGVVLKMYKDIIESFYVD</sequence>
<gene>
    <name evidence="4" type="ORF">scyTo_0006387</name>
</gene>
<dbReference type="GO" id="GO:0005783">
    <property type="term" value="C:endoplasmic reticulum"/>
    <property type="evidence" value="ECO:0007669"/>
    <property type="project" value="TreeGrafter"/>
</dbReference>
<comment type="caution">
    <text evidence="4">The sequence shown here is derived from an EMBL/GenBank/DDBJ whole genome shotgun (WGS) entry which is preliminary data.</text>
</comment>
<evidence type="ECO:0000313" key="4">
    <source>
        <dbReference type="EMBL" id="GCB72622.1"/>
    </source>
</evidence>
<dbReference type="GO" id="GO:0004467">
    <property type="term" value="F:long-chain fatty acid-CoA ligase activity"/>
    <property type="evidence" value="ECO:0007669"/>
    <property type="project" value="TreeGrafter"/>
</dbReference>
<organism evidence="4 5">
    <name type="scientific">Scyliorhinus torazame</name>
    <name type="common">Cloudy catshark</name>
    <name type="synonym">Catulus torazame</name>
    <dbReference type="NCBI Taxonomy" id="75743"/>
    <lineage>
        <taxon>Eukaryota</taxon>
        <taxon>Metazoa</taxon>
        <taxon>Chordata</taxon>
        <taxon>Craniata</taxon>
        <taxon>Vertebrata</taxon>
        <taxon>Chondrichthyes</taxon>
        <taxon>Elasmobranchii</taxon>
        <taxon>Galeomorphii</taxon>
        <taxon>Galeoidea</taxon>
        <taxon>Carcharhiniformes</taxon>
        <taxon>Scyliorhinidae</taxon>
        <taxon>Scyliorhinus</taxon>
    </lineage>
</organism>
<proteinExistence type="predicted"/>
<dbReference type="PANTHER" id="PTHR43272:SF32">
    <property type="entry name" value="AMP-DEPENDENT SYNTHETASE_LIGASE DOMAIN-CONTAINING PROTEIN"/>
    <property type="match status" value="1"/>
</dbReference>
<dbReference type="GO" id="GO:0016020">
    <property type="term" value="C:membrane"/>
    <property type="evidence" value="ECO:0007669"/>
    <property type="project" value="TreeGrafter"/>
</dbReference>
<dbReference type="AlphaFoldDB" id="A0A401PHL5"/>
<keyword evidence="5" id="KW-1185">Reference proteome</keyword>
<dbReference type="Proteomes" id="UP000288216">
    <property type="component" value="Unassembled WGS sequence"/>
</dbReference>
<dbReference type="SUPFAM" id="SSF56801">
    <property type="entry name" value="Acetyl-CoA synthetase-like"/>
    <property type="match status" value="1"/>
</dbReference>
<keyword evidence="2" id="KW-0276">Fatty acid metabolism</keyword>
<keyword evidence="1" id="KW-0436">Ligase</keyword>